<dbReference type="InterPro" id="IPR029071">
    <property type="entry name" value="Ubiquitin-like_domsf"/>
</dbReference>
<reference evidence="4" key="2">
    <citation type="journal article" date="2004" name="Proc. Natl. Acad. Sci. U.S.A.">
        <title>Hematopoietic gene expression profile in zebrafish kidney marrow.</title>
        <authorList>
            <person name="Song H.D."/>
            <person name="Sun X.J."/>
            <person name="Deng M."/>
            <person name="Zhang G.W."/>
            <person name="Zhou Y."/>
            <person name="Wu X.Y."/>
            <person name="Sheng Y."/>
            <person name="Chen Y."/>
            <person name="Ruan Z."/>
            <person name="Jiang C.L."/>
            <person name="Fan H.Y."/>
            <person name="Zon L.I."/>
            <person name="Kanki J.P."/>
            <person name="Liu T.X."/>
            <person name="Look A.T."/>
            <person name="Chen Z."/>
        </authorList>
    </citation>
    <scope>NUCLEOTIDE SEQUENCE</scope>
    <source>
        <strain evidence="4">Tuebingen</strain>
    </source>
</reference>
<dbReference type="GO" id="GO:0031386">
    <property type="term" value="F:protein tag activity"/>
    <property type="evidence" value="ECO:0000318"/>
    <property type="project" value="GO_Central"/>
</dbReference>
<reference evidence="4" key="1">
    <citation type="journal article" date="2002" name="Gene">
        <title>Molecular cloning of the fish interferon stimulated gene, 15 kDa (ISG15) orthologue: a ubiquitin-like gene induced by nephrotoxic damage.</title>
        <authorList>
            <person name="Liu M."/>
            <person name="Reimschuessel R."/>
            <person name="Hassel B.A."/>
        </authorList>
    </citation>
    <scope>NUCLEOTIDE SEQUENCE</scope>
    <source>
        <strain evidence="4">Tuebingen</strain>
    </source>
</reference>
<dbReference type="Bgee" id="ENSDARG00000086374">
    <property type="expression patterns" value="Expressed in spleen and 19 other cell types or tissues"/>
</dbReference>
<dbReference type="InterPro" id="IPR050158">
    <property type="entry name" value="Ubiquitin_ubiquitin-like"/>
</dbReference>
<gene>
    <name evidence="2 4 5" type="primary">isg15</name>
    <name evidence="4" type="synonym">g1p2</name>
    <name evidence="4" type="synonym">si:rp71-1c23.2</name>
</gene>
<dbReference type="InterPro" id="IPR000626">
    <property type="entry name" value="Ubiquitin-like_dom"/>
</dbReference>
<dbReference type="SUPFAM" id="SSF54236">
    <property type="entry name" value="Ubiquitin-like"/>
    <property type="match status" value="2"/>
</dbReference>
<dbReference type="AlphaFoldDB" id="A2BHB8"/>
<evidence type="ECO:0000313" key="4">
    <source>
        <dbReference type="RefSeq" id="NP_001191098.1"/>
    </source>
</evidence>
<dbReference type="CDD" id="cd01810">
    <property type="entry name" value="Ubl2_ISG15"/>
    <property type="match status" value="1"/>
</dbReference>
<reference evidence="2" key="7">
    <citation type="submission" date="2013-08" db="UniProtKB">
        <authorList>
            <consortium name="Ensembl"/>
        </authorList>
    </citation>
    <scope>IDENTIFICATION</scope>
    <source>
        <strain evidence="2">Tuebingen</strain>
    </source>
</reference>
<dbReference type="OrthoDB" id="1885901at2759"/>
<dbReference type="AGR" id="ZFIN:ZDB-GENE-021211-1"/>
<dbReference type="FunFam" id="3.10.20.90:FF:000264">
    <property type="entry name" value="ISG15 ubiquitin-like modifier"/>
    <property type="match status" value="1"/>
</dbReference>
<keyword evidence="6" id="KW-1267">Proteomics identification</keyword>
<feature type="domain" description="Ubiquitin-like" evidence="1">
    <location>
        <begin position="1"/>
        <end position="80"/>
    </location>
</feature>
<dbReference type="SMART" id="SM00213">
    <property type="entry name" value="UBQ"/>
    <property type="match status" value="2"/>
</dbReference>
<reference evidence="4" key="10">
    <citation type="journal article" date="2023" name="Front. Immunol.">
        <title>Characterization of a mutant samhd1 zebrafish model implicates dysregulation of cholesterol biosynthesis in Aicardi-Goutieres syndrome.</title>
        <authorList>
            <person name="Withers S.E."/>
            <person name="Rowlands C.F."/>
            <person name="Tapia V.S."/>
            <person name="Hedley F."/>
            <person name="Mosneag I.E."/>
            <person name="Crilly S."/>
            <person name="Rice G.I."/>
            <person name="Badrock A.P."/>
            <person name="Hayes A."/>
            <person name="Allan S.M."/>
            <person name="Briggs T.A."/>
            <person name="Kasher P.R."/>
        </authorList>
    </citation>
    <scope>NUCLEOTIDE SEQUENCE</scope>
    <source>
        <strain evidence="4">Tuebingen</strain>
    </source>
</reference>
<keyword evidence="3" id="KW-1185">Reference proteome</keyword>
<dbReference type="eggNOG" id="KOG0001">
    <property type="taxonomic scope" value="Eukaryota"/>
</dbReference>
<dbReference type="Proteomes" id="UP000000437">
    <property type="component" value="Chromosome 5"/>
</dbReference>
<reference evidence="4" key="12">
    <citation type="journal article" date="2023" name="Proc. Natl. Acad. Sci. U.S.A.">
        <title>Atf7ip and Setdb1 interaction orchestrates the hematopoietic stem and progenitor cell state with diverse lineage differentiation.</title>
        <authorList>
            <person name="Wu J."/>
            <person name="Li J."/>
            <person name="Chen K."/>
            <person name="Liu G."/>
            <person name="Zhou Y."/>
            <person name="Chen W."/>
            <person name="Zhu X."/>
            <person name="Ni T.T."/>
            <person name="Zhang B."/>
            <person name="Jin D."/>
            <person name="Li D."/>
            <person name="Kang L."/>
            <person name="Wu Y."/>
            <person name="Zhu P."/>
            <person name="Xie P."/>
            <person name="Zhong T.P."/>
        </authorList>
    </citation>
    <scope>NUCLEOTIDE SEQUENCE</scope>
    <source>
        <strain evidence="4">Tuebingen</strain>
    </source>
</reference>
<dbReference type="EMBL" id="BX547941">
    <property type="status" value="NOT_ANNOTATED_CDS"/>
    <property type="molecule type" value="Genomic_DNA"/>
</dbReference>
<dbReference type="CTD" id="9636"/>
<reference evidence="4" key="9">
    <citation type="journal article" date="2022" name="J. Virol.">
        <title>IRF2 Cooperates with Phosphoprotein of Spring Viremia of Carp Virus to Suppress Antiviral Response in Zebrafish.</title>
        <authorList>
            <person name="Huang W."/>
            <person name="Zhao X."/>
            <person name="Ji N."/>
            <person name="Guo J."/>
            <person name="Feng J."/>
            <person name="Chen K."/>
            <person name="Wu Y."/>
            <person name="Wang J."/>
            <person name="Feng H."/>
            <person name="Zou J."/>
        </authorList>
    </citation>
    <scope>NUCLEOTIDE SEQUENCE</scope>
    <source>
        <strain evidence="4">Tuebingen</strain>
    </source>
</reference>
<evidence type="ECO:0007829" key="6">
    <source>
        <dbReference type="PeptideAtlas" id="A2BHB8"/>
    </source>
</evidence>
<evidence type="ECO:0000313" key="2">
    <source>
        <dbReference type="Ensembl" id="ENSDARP00000112153"/>
    </source>
</evidence>
<proteinExistence type="evidence at protein level"/>
<accession>A2BHB8</accession>
<dbReference type="PhylomeDB" id="A2BHB8"/>
<dbReference type="FunFam" id="3.10.20.90:FF:000222">
    <property type="entry name" value="Polyubiquitin 5"/>
    <property type="match status" value="1"/>
</dbReference>
<organism evidence="2">
    <name type="scientific">Danio rerio</name>
    <name type="common">Zebrafish</name>
    <name type="synonym">Brachydanio rerio</name>
    <dbReference type="NCBI Taxonomy" id="7955"/>
    <lineage>
        <taxon>Eukaryota</taxon>
        <taxon>Metazoa</taxon>
        <taxon>Chordata</taxon>
        <taxon>Craniata</taxon>
        <taxon>Vertebrata</taxon>
        <taxon>Euteleostomi</taxon>
        <taxon>Actinopterygii</taxon>
        <taxon>Neopterygii</taxon>
        <taxon>Teleostei</taxon>
        <taxon>Ostariophysi</taxon>
        <taxon>Cypriniformes</taxon>
        <taxon>Danionidae</taxon>
        <taxon>Danioninae</taxon>
        <taxon>Danio</taxon>
    </lineage>
</organism>
<dbReference type="PANTHER" id="PTHR10666">
    <property type="entry name" value="UBIQUITIN"/>
    <property type="match status" value="1"/>
</dbReference>
<feature type="domain" description="Ubiquitin-like" evidence="1">
    <location>
        <begin position="82"/>
        <end position="157"/>
    </location>
</feature>
<dbReference type="GO" id="GO:0016567">
    <property type="term" value="P:protein ubiquitination"/>
    <property type="evidence" value="ECO:0000318"/>
    <property type="project" value="GO_Central"/>
</dbReference>
<dbReference type="Pfam" id="PF00240">
    <property type="entry name" value="ubiquitin"/>
    <property type="match status" value="2"/>
</dbReference>
<dbReference type="KEGG" id="dre:558956"/>
<dbReference type="ZFIN" id="ZDB-GENE-021211-1">
    <property type="gene designation" value="isg15"/>
</dbReference>
<sequence length="157" mass="17688">MQLTVKLLGGDVKRLEVSGDATVGILKQVISQYFNVPTFKQKLSAENGQRISLEDESRTLSSYGLNSDSVVMLLITTNPGTFQVFVKNEKGQVKTYDVDANETVDQLQTKIYQKERVPKDQQRLIFKGRQLESGMKLQDYDITSLSTIHMTLRLRGG</sequence>
<dbReference type="PRINTS" id="PR00348">
    <property type="entry name" value="UBIQUITIN"/>
</dbReference>
<dbReference type="STRING" id="7955.ENSDARP00000112153"/>
<evidence type="ECO:0000313" key="5">
    <source>
        <dbReference type="ZFIN" id="ZDB-GENE-021211-1"/>
    </source>
</evidence>
<name>A2BHB8_DANRE</name>
<dbReference type="GeneID" id="558956"/>
<dbReference type="HOGENOM" id="CLU_010412_0_0_1"/>
<evidence type="ECO:0000259" key="1">
    <source>
        <dbReference type="PROSITE" id="PS50053"/>
    </source>
</evidence>
<reference evidence="4" key="5">
    <citation type="journal article" date="2012" name="J. Immunol.">
        <title>Characterization of a PIAS4 Homologue from Zebrafish: Insights into Its Conserved Negative Regulatory Mechanism in the TRIF, MAVS, and IFN Signaling Pathways during Vertebrate Evolution.</title>
        <authorList>
            <person name="Xiong R."/>
            <person name="Nie L."/>
            <person name="Xiang L.X."/>
            <person name="Shao J.Z."/>
        </authorList>
    </citation>
    <scope>NUCLEOTIDE SEQUENCE</scope>
    <source>
        <strain evidence="4">Tuebingen</strain>
    </source>
</reference>
<dbReference type="GO" id="GO:0031625">
    <property type="term" value="F:ubiquitin protein ligase binding"/>
    <property type="evidence" value="ECO:0000318"/>
    <property type="project" value="GO_Central"/>
</dbReference>
<dbReference type="PROSITE" id="PS50053">
    <property type="entry name" value="UBIQUITIN_2"/>
    <property type="match status" value="2"/>
</dbReference>
<accession>A0A8M1P1U0</accession>
<protein>
    <submittedName>
        <fullName evidence="2">ISG15 ubiquitin-like modifier</fullName>
    </submittedName>
    <submittedName>
        <fullName evidence="4">Ubiquitin-like protein ISG15</fullName>
    </submittedName>
</protein>
<dbReference type="RefSeq" id="NP_001191098.1">
    <property type="nucleotide sequence ID" value="NM_001204169.1"/>
</dbReference>
<dbReference type="Gene3D" id="3.10.20.90">
    <property type="entry name" value="Phosphatidylinositol 3-kinase Catalytic Subunit, Chain A, domain 1"/>
    <property type="match status" value="2"/>
</dbReference>
<reference evidence="4" key="8">
    <citation type="journal article" date="2022" name="Dev. Biol.">
        <title>Shoc2 controls ERK1/2-driven neural crest development by balancing components of the extracellular matrix.</title>
        <authorList>
            <person name="Norcross R.G."/>
            <person name="Abdelmoti L."/>
            <person name="Rouchka E.C."/>
            <person name="Andreeva K."/>
            <person name="Tussey O."/>
            <person name="Landestoy D."/>
            <person name="Galperin E."/>
        </authorList>
    </citation>
    <scope>NUCLEOTIDE SEQUENCE</scope>
    <source>
        <strain evidence="4">Tuebingen</strain>
    </source>
</reference>
<reference evidence="2 3" key="6">
    <citation type="journal article" date="2013" name="Nature">
        <title>The zebrafish reference genome sequence and its relationship to the human genome.</title>
        <authorList>
            <consortium name="Genome Reference Consortium Zebrafish"/>
            <person name="Howe K."/>
            <person name="Clark M.D."/>
            <person name="Torroja C.F."/>
            <person name="Torrance J."/>
            <person name="Berthelot C."/>
            <person name="Muffato M."/>
            <person name="Collins J.E."/>
            <person name="Humphray S."/>
            <person name="McLaren K."/>
            <person name="Matthews L."/>
            <person name="McLaren S."/>
            <person name="Sealy I."/>
            <person name="Caccamo M."/>
            <person name="Churcher C."/>
            <person name="Scott C."/>
            <person name="Barrett J.C."/>
            <person name="Koch R."/>
            <person name="Rauch G.J."/>
            <person name="White S."/>
            <person name="Chow W."/>
            <person name="Kilian B."/>
            <person name="Quintais L.T."/>
            <person name="Guerra-Assuncao J.A."/>
            <person name="Zhou Y."/>
            <person name="Gu Y."/>
            <person name="Yen J."/>
            <person name="Vogel J.H."/>
            <person name="Eyre T."/>
            <person name="Redmond S."/>
            <person name="Banerjee R."/>
            <person name="Chi J."/>
            <person name="Fu B."/>
            <person name="Langley E."/>
            <person name="Maguire S.F."/>
            <person name="Laird G.K."/>
            <person name="Lloyd D."/>
            <person name="Kenyon E."/>
            <person name="Donaldson S."/>
            <person name="Sehra H."/>
            <person name="Almeida-King J."/>
            <person name="Loveland J."/>
            <person name="Trevanion S."/>
            <person name="Jones M."/>
            <person name="Quail M."/>
            <person name="Willey D."/>
            <person name="Hunt A."/>
            <person name="Burton J."/>
            <person name="Sims S."/>
            <person name="McLay K."/>
            <person name="Plumb B."/>
            <person name="Davis J."/>
            <person name="Clee C."/>
            <person name="Oliver K."/>
            <person name="Clark R."/>
            <person name="Riddle C."/>
            <person name="Elliot D."/>
            <person name="Eliott D."/>
            <person name="Threadgold G."/>
            <person name="Harden G."/>
            <person name="Ware D."/>
            <person name="Begum S."/>
            <person name="Mortimore B."/>
            <person name="Mortimer B."/>
            <person name="Kerry G."/>
            <person name="Heath P."/>
            <person name="Phillimore B."/>
            <person name="Tracey A."/>
            <person name="Corby N."/>
            <person name="Dunn M."/>
            <person name="Johnson C."/>
            <person name="Wood J."/>
            <person name="Clark S."/>
            <person name="Pelan S."/>
            <person name="Griffiths G."/>
            <person name="Smith M."/>
            <person name="Glithero R."/>
            <person name="Howden P."/>
            <person name="Barker N."/>
            <person name="Lloyd C."/>
            <person name="Stevens C."/>
            <person name="Harley J."/>
            <person name="Holt K."/>
            <person name="Panagiotidis G."/>
            <person name="Lovell J."/>
            <person name="Beasley H."/>
            <person name="Henderson C."/>
            <person name="Gordon D."/>
            <person name="Auger K."/>
            <person name="Wright D."/>
            <person name="Collins J."/>
            <person name="Raisen C."/>
            <person name="Dyer L."/>
            <person name="Leung K."/>
            <person name="Robertson L."/>
            <person name="Ambridge K."/>
            <person name="Leongamornlert D."/>
            <person name="McGuire S."/>
            <person name="Gilderthorp R."/>
            <person name="Griffiths C."/>
            <person name="Manthravadi D."/>
            <person name="Nichol S."/>
            <person name="Barker G."/>
            <person name="Whitehead S."/>
            <person name="Kay M."/>
            <person name="Brown J."/>
            <person name="Murnane C."/>
            <person name="Gray E."/>
            <person name="Humphries M."/>
            <person name="Sycamore N."/>
            <person name="Barker D."/>
            <person name="Saunders D."/>
            <person name="Wallis J."/>
            <person name="Babbage A."/>
            <person name="Hammond S."/>
            <person name="Mashreghi-Mohammadi M."/>
            <person name="Barr L."/>
            <person name="Martin S."/>
            <person name="Wray P."/>
            <person name="Ellington A."/>
            <person name="Matthews N."/>
            <person name="Ellwood M."/>
            <person name="Woodmansey R."/>
            <person name="Clark G."/>
            <person name="Cooper J."/>
            <person name="Cooper J."/>
            <person name="Tromans A."/>
            <person name="Grafham D."/>
            <person name="Skuce C."/>
            <person name="Pandian R."/>
            <person name="Andrews R."/>
            <person name="Harrison E."/>
            <person name="Kimberley A."/>
            <person name="Garnett J."/>
            <person name="Fosker N."/>
            <person name="Hall R."/>
            <person name="Garner P."/>
            <person name="Kelly D."/>
            <person name="Bird C."/>
            <person name="Palmer S."/>
            <person name="Gehring I."/>
            <person name="Berger A."/>
            <person name="Dooley C.M."/>
            <person name="Ersan-Urun Z."/>
            <person name="Eser C."/>
            <person name="Geiger H."/>
            <person name="Geisler M."/>
            <person name="Karotki L."/>
            <person name="Kirn A."/>
            <person name="Konantz J."/>
            <person name="Konantz M."/>
            <person name="Oberlander M."/>
            <person name="Rudolph-Geiger S."/>
            <person name="Teucke M."/>
            <person name="Lanz C."/>
            <person name="Raddatz G."/>
            <person name="Osoegawa K."/>
            <person name="Zhu B."/>
            <person name="Rapp A."/>
            <person name="Widaa S."/>
            <person name="Langford C."/>
            <person name="Yang F."/>
            <person name="Schuster S.C."/>
            <person name="Carter N.P."/>
            <person name="Harrow J."/>
            <person name="Ning Z."/>
            <person name="Herrero J."/>
            <person name="Searle S.M."/>
            <person name="Enright A."/>
            <person name="Geisler R."/>
            <person name="Plasterk R.H."/>
            <person name="Lee C."/>
            <person name="Westerfield M."/>
            <person name="de Jong P.J."/>
            <person name="Zon L.I."/>
            <person name="Postlethwait J.H."/>
            <person name="Nusslein-Volhard C."/>
            <person name="Hubbard T.J."/>
            <person name="Roest Crollius H."/>
            <person name="Rogers J."/>
            <person name="Stemple D.L."/>
        </authorList>
    </citation>
    <scope>NUCLEOTIDE SEQUENCE [LARGE SCALE GENOMIC DNA]</scope>
    <source>
        <strain evidence="2">Tuebingen</strain>
    </source>
</reference>
<dbReference type="GO" id="GO:0005634">
    <property type="term" value="C:nucleus"/>
    <property type="evidence" value="ECO:0000318"/>
    <property type="project" value="GO_Central"/>
</dbReference>
<reference evidence="4" key="11">
    <citation type="journal article" date="2023" name="PLoS Pathog.">
        <title>Essential role of an ERV-derived Env38 protein in adaptive humoral immunity against an exogenous SVCV infection in a zebrafish model.</title>
        <authorList>
            <person name="Hong Y."/>
            <person name="Hu C.B."/>
            <person name="Bai J."/>
            <person name="Fan D.D."/>
            <person name="Lin A.F."/>
            <person name="Xiang L.X."/>
            <person name="Shao J.Z."/>
        </authorList>
    </citation>
    <scope>NUCLEOTIDE SEQUENCE</scope>
    <source>
        <strain evidence="4">Tuebingen</strain>
    </source>
</reference>
<dbReference type="GO" id="GO:0005737">
    <property type="term" value="C:cytoplasm"/>
    <property type="evidence" value="ECO:0000318"/>
    <property type="project" value="GO_Central"/>
</dbReference>
<dbReference type="GeneTree" id="ENSGT00940000162007"/>
<reference evidence="4" key="4">
    <citation type="journal article" date="2011" name="Fish Shellfish Immunol.">
        <title>Activation of cytokine expression occurs through the TNFalpha/NF-kappaB-mediated pathway in birnavirus-infected cells.</title>
        <authorList>
            <person name="Wang W.L."/>
            <person name="Liu W."/>
            <person name="Gong H.Y."/>
            <person name="Hong J.R."/>
            <person name="Lin C.C."/>
            <person name="Wu J.L."/>
        </authorList>
    </citation>
    <scope>NUCLEOTIDE SEQUENCE</scope>
    <source>
        <strain evidence="4">Tuebingen</strain>
    </source>
</reference>
<reference evidence="4" key="13">
    <citation type="submission" date="2025-04" db="UniProtKB">
        <authorList>
            <consortium name="RefSeq"/>
        </authorList>
    </citation>
    <scope>IDENTIFICATION</scope>
    <source>
        <strain evidence="4">Tuebingen</strain>
    </source>
</reference>
<evidence type="ECO:0000313" key="3">
    <source>
        <dbReference type="Proteomes" id="UP000000437"/>
    </source>
</evidence>
<dbReference type="PaxDb" id="7955-ENSDARP00000112153"/>
<dbReference type="GO" id="GO:0019941">
    <property type="term" value="P:modification-dependent protein catabolic process"/>
    <property type="evidence" value="ECO:0000318"/>
    <property type="project" value="GO_Central"/>
</dbReference>
<dbReference type="Ensembl" id="ENSDART00000130554.3">
    <property type="protein sequence ID" value="ENSDARP00000112153.1"/>
    <property type="gene ID" value="ENSDARG00000086374.3"/>
</dbReference>
<reference evidence="4" key="3">
    <citation type="journal article" date="2007" name="Dev. Comp. Immunol.">
        <title>Sequence and expression analysis of an interferon stimulated gene (ISG15) from Atlantic cod (Gadus morhua L.).</title>
        <authorList>
            <person name="Seppola M."/>
            <person name="Stenvik J."/>
            <person name="Steiro K."/>
            <person name="Solstad T."/>
            <person name="Robertsen B."/>
            <person name="Jensen I."/>
        </authorList>
    </citation>
    <scope>NUCLEOTIDE SEQUENCE</scope>
    <source>
        <strain evidence="4">Tuebingen</strain>
    </source>
</reference>
<dbReference type="InterPro" id="IPR019956">
    <property type="entry name" value="Ubiquitin_dom"/>
</dbReference>
<dbReference type="SMR" id="A2BHB8"/>
<dbReference type="OMA" id="CTVYMNL"/>